<proteinExistence type="predicted"/>
<dbReference type="GO" id="GO:0008270">
    <property type="term" value="F:zinc ion binding"/>
    <property type="evidence" value="ECO:0007669"/>
    <property type="project" value="InterPro"/>
</dbReference>
<dbReference type="Gene3D" id="4.10.240.10">
    <property type="entry name" value="Zn(2)-C6 fungal-type DNA-binding domain"/>
    <property type="match status" value="1"/>
</dbReference>
<feature type="compositionally biased region" description="Basic and acidic residues" evidence="7">
    <location>
        <begin position="459"/>
        <end position="468"/>
    </location>
</feature>
<feature type="compositionally biased region" description="Low complexity" evidence="7">
    <location>
        <begin position="30"/>
        <end position="43"/>
    </location>
</feature>
<dbReference type="PROSITE" id="PS50048">
    <property type="entry name" value="ZN2_CY6_FUNGAL_2"/>
    <property type="match status" value="1"/>
</dbReference>
<keyword evidence="1" id="KW-0479">Metal-binding</keyword>
<feature type="domain" description="Zn(2)-C6 fungal-type" evidence="8">
    <location>
        <begin position="317"/>
        <end position="345"/>
    </location>
</feature>
<dbReference type="GO" id="GO:0003677">
    <property type="term" value="F:DNA binding"/>
    <property type="evidence" value="ECO:0007669"/>
    <property type="project" value="UniProtKB-KW"/>
</dbReference>
<feature type="compositionally biased region" description="Polar residues" evidence="7">
    <location>
        <begin position="195"/>
        <end position="204"/>
    </location>
</feature>
<evidence type="ECO:0000313" key="9">
    <source>
        <dbReference type="EMBL" id="KAK3318042.1"/>
    </source>
</evidence>
<evidence type="ECO:0000256" key="4">
    <source>
        <dbReference type="ARBA" id="ARBA00023125"/>
    </source>
</evidence>
<feature type="compositionally biased region" description="Polar residues" evidence="7">
    <location>
        <begin position="80"/>
        <end position="89"/>
    </location>
</feature>
<organism evidence="9 10">
    <name type="scientific">Apodospora peruviana</name>
    <dbReference type="NCBI Taxonomy" id="516989"/>
    <lineage>
        <taxon>Eukaryota</taxon>
        <taxon>Fungi</taxon>
        <taxon>Dikarya</taxon>
        <taxon>Ascomycota</taxon>
        <taxon>Pezizomycotina</taxon>
        <taxon>Sordariomycetes</taxon>
        <taxon>Sordariomycetidae</taxon>
        <taxon>Sordariales</taxon>
        <taxon>Lasiosphaeriaceae</taxon>
        <taxon>Apodospora</taxon>
    </lineage>
</organism>
<keyword evidence="6" id="KW-0539">Nucleus</keyword>
<dbReference type="EMBL" id="JAUEDM010000004">
    <property type="protein sequence ID" value="KAK3318042.1"/>
    <property type="molecule type" value="Genomic_DNA"/>
</dbReference>
<keyword evidence="4" id="KW-0238">DNA-binding</keyword>
<evidence type="ECO:0000256" key="6">
    <source>
        <dbReference type="ARBA" id="ARBA00023242"/>
    </source>
</evidence>
<reference evidence="9" key="1">
    <citation type="journal article" date="2023" name="Mol. Phylogenet. Evol.">
        <title>Genome-scale phylogeny and comparative genomics of the fungal order Sordariales.</title>
        <authorList>
            <person name="Hensen N."/>
            <person name="Bonometti L."/>
            <person name="Westerberg I."/>
            <person name="Brannstrom I.O."/>
            <person name="Guillou S."/>
            <person name="Cros-Aarteil S."/>
            <person name="Calhoun S."/>
            <person name="Haridas S."/>
            <person name="Kuo A."/>
            <person name="Mondo S."/>
            <person name="Pangilinan J."/>
            <person name="Riley R."/>
            <person name="LaButti K."/>
            <person name="Andreopoulos B."/>
            <person name="Lipzen A."/>
            <person name="Chen C."/>
            <person name="Yan M."/>
            <person name="Daum C."/>
            <person name="Ng V."/>
            <person name="Clum A."/>
            <person name="Steindorff A."/>
            <person name="Ohm R.A."/>
            <person name="Martin F."/>
            <person name="Silar P."/>
            <person name="Natvig D.O."/>
            <person name="Lalanne C."/>
            <person name="Gautier V."/>
            <person name="Ament-Velasquez S.L."/>
            <person name="Kruys A."/>
            <person name="Hutchinson M.I."/>
            <person name="Powell A.J."/>
            <person name="Barry K."/>
            <person name="Miller A.N."/>
            <person name="Grigoriev I.V."/>
            <person name="Debuchy R."/>
            <person name="Gladieux P."/>
            <person name="Hiltunen Thoren M."/>
            <person name="Johannesson H."/>
        </authorList>
    </citation>
    <scope>NUCLEOTIDE SEQUENCE</scope>
    <source>
        <strain evidence="9">CBS 118394</strain>
    </source>
</reference>
<dbReference type="PROSITE" id="PS00463">
    <property type="entry name" value="ZN2_CY6_FUNGAL_1"/>
    <property type="match status" value="1"/>
</dbReference>
<dbReference type="GO" id="GO:0000981">
    <property type="term" value="F:DNA-binding transcription factor activity, RNA polymerase II-specific"/>
    <property type="evidence" value="ECO:0007669"/>
    <property type="project" value="InterPro"/>
</dbReference>
<evidence type="ECO:0000256" key="7">
    <source>
        <dbReference type="SAM" id="MobiDB-lite"/>
    </source>
</evidence>
<dbReference type="Pfam" id="PF00172">
    <property type="entry name" value="Zn_clus"/>
    <property type="match status" value="1"/>
</dbReference>
<feature type="compositionally biased region" description="Polar residues" evidence="7">
    <location>
        <begin position="112"/>
        <end position="151"/>
    </location>
</feature>
<accession>A0AAE0I4I0</accession>
<dbReference type="SUPFAM" id="SSF57701">
    <property type="entry name" value="Zn2/Cys6 DNA-binding domain"/>
    <property type="match status" value="1"/>
</dbReference>
<comment type="caution">
    <text evidence="9">The sequence shown here is derived from an EMBL/GenBank/DDBJ whole genome shotgun (WGS) entry which is preliminary data.</text>
</comment>
<dbReference type="PANTHER" id="PTHR36206:SF13">
    <property type="entry name" value="TRANSCRIPTIONAL REGULATORY PROTEIN MOC3"/>
    <property type="match status" value="1"/>
</dbReference>
<evidence type="ECO:0000256" key="2">
    <source>
        <dbReference type="ARBA" id="ARBA00022833"/>
    </source>
</evidence>
<dbReference type="SMART" id="SM00066">
    <property type="entry name" value="GAL4"/>
    <property type="match status" value="1"/>
</dbReference>
<feature type="compositionally biased region" description="Polar residues" evidence="7">
    <location>
        <begin position="364"/>
        <end position="390"/>
    </location>
</feature>
<dbReference type="InterPro" id="IPR052360">
    <property type="entry name" value="Transcr_Regulatory_Proteins"/>
</dbReference>
<gene>
    <name evidence="9" type="ORF">B0H66DRAFT_476046</name>
</gene>
<name>A0AAE0I4I0_9PEZI</name>
<feature type="compositionally biased region" description="Basic residues" evidence="7">
    <location>
        <begin position="233"/>
        <end position="243"/>
    </location>
</feature>
<reference evidence="9" key="2">
    <citation type="submission" date="2023-06" db="EMBL/GenBank/DDBJ databases">
        <authorList>
            <consortium name="Lawrence Berkeley National Laboratory"/>
            <person name="Haridas S."/>
            <person name="Hensen N."/>
            <person name="Bonometti L."/>
            <person name="Westerberg I."/>
            <person name="Brannstrom I.O."/>
            <person name="Guillou S."/>
            <person name="Cros-Aarteil S."/>
            <person name="Calhoun S."/>
            <person name="Kuo A."/>
            <person name="Mondo S."/>
            <person name="Pangilinan J."/>
            <person name="Riley R."/>
            <person name="Labutti K."/>
            <person name="Andreopoulos B."/>
            <person name="Lipzen A."/>
            <person name="Chen C."/>
            <person name="Yanf M."/>
            <person name="Daum C."/>
            <person name="Ng V."/>
            <person name="Clum A."/>
            <person name="Steindorff A."/>
            <person name="Ohm R."/>
            <person name="Martin F."/>
            <person name="Silar P."/>
            <person name="Natvig D."/>
            <person name="Lalanne C."/>
            <person name="Gautier V."/>
            <person name="Ament-Velasquez S.L."/>
            <person name="Kruys A."/>
            <person name="Hutchinson M.I."/>
            <person name="Powell A.J."/>
            <person name="Barry K."/>
            <person name="Miller A.N."/>
            <person name="Grigoriev I.V."/>
            <person name="Debuchy R."/>
            <person name="Gladieux P."/>
            <person name="Thoren M.H."/>
            <person name="Johannesson H."/>
        </authorList>
    </citation>
    <scope>NUCLEOTIDE SEQUENCE</scope>
    <source>
        <strain evidence="9">CBS 118394</strain>
    </source>
</reference>
<dbReference type="InterPro" id="IPR036864">
    <property type="entry name" value="Zn2-C6_fun-type_DNA-bd_sf"/>
</dbReference>
<feature type="region of interest" description="Disordered" evidence="7">
    <location>
        <begin position="356"/>
        <end position="393"/>
    </location>
</feature>
<dbReference type="InterPro" id="IPR001138">
    <property type="entry name" value="Zn2Cys6_DnaBD"/>
</dbReference>
<dbReference type="PANTHER" id="PTHR36206">
    <property type="entry name" value="ASPERCRYPTIN BIOSYNTHESIS CLUSTER-SPECIFIC TRANSCRIPTION REGULATOR ATNN-RELATED"/>
    <property type="match status" value="1"/>
</dbReference>
<keyword evidence="2" id="KW-0862">Zinc</keyword>
<evidence type="ECO:0000256" key="1">
    <source>
        <dbReference type="ARBA" id="ARBA00022723"/>
    </source>
</evidence>
<protein>
    <recommendedName>
        <fullName evidence="8">Zn(2)-C6 fungal-type domain-containing protein</fullName>
    </recommendedName>
</protein>
<dbReference type="CDD" id="cd00067">
    <property type="entry name" value="GAL4"/>
    <property type="match status" value="1"/>
</dbReference>
<evidence type="ECO:0000313" key="10">
    <source>
        <dbReference type="Proteomes" id="UP001283341"/>
    </source>
</evidence>
<keyword evidence="10" id="KW-1185">Reference proteome</keyword>
<dbReference type="Proteomes" id="UP001283341">
    <property type="component" value="Unassembled WGS sequence"/>
</dbReference>
<dbReference type="AlphaFoldDB" id="A0AAE0I4I0"/>
<feature type="region of interest" description="Disordered" evidence="7">
    <location>
        <begin position="1"/>
        <end position="257"/>
    </location>
</feature>
<evidence type="ECO:0000256" key="5">
    <source>
        <dbReference type="ARBA" id="ARBA00023163"/>
    </source>
</evidence>
<keyword evidence="3" id="KW-0805">Transcription regulation</keyword>
<feature type="compositionally biased region" description="Low complexity" evidence="7">
    <location>
        <begin position="1"/>
        <end position="14"/>
    </location>
</feature>
<feature type="region of interest" description="Disordered" evidence="7">
    <location>
        <begin position="413"/>
        <end position="477"/>
    </location>
</feature>
<evidence type="ECO:0000259" key="8">
    <source>
        <dbReference type="PROSITE" id="PS50048"/>
    </source>
</evidence>
<evidence type="ECO:0000256" key="3">
    <source>
        <dbReference type="ARBA" id="ARBA00023015"/>
    </source>
</evidence>
<keyword evidence="5" id="KW-0804">Transcription</keyword>
<feature type="compositionally biased region" description="Polar residues" evidence="7">
    <location>
        <begin position="416"/>
        <end position="427"/>
    </location>
</feature>
<sequence>MAQPSTSSPSRPQPLALDSSLAKSHSLLDQGQGQEQQSQSFPSQPQPPHRLQEETRSLFLERAPHPPCTAPAPLDRNDDASTVGQNHTHSFNDDGASVRQGSSGGDGDGAVTGTNAHSSAAYVHTNSQPATTSSADLPVDTNTDNGQNGTLYNGDRPLSTSPLMSNPQPPPGPPRQSVSYPSPTSYPPAGMPSAAQYTTYSQQTVPPPDSYRPNPTALPSMRTLDHVQSHQQHQQHQHQHQPQHQHAMPLGPHMGAQMATATTPMGYYNVPPHAYGMHPDPTVGMRFAITPGLPLDPRIALSGGRHKKEIKRRTKTGCLTCRKRRIKCDETHPTCNNCKKSKRECLGYDPIFKQQHGPTAIQPAPNSHQSPTISATTTLASTPTVPSSASRLPYQPTVVPSSYPAPLPSNVAFDSPVTSTPQSTKTDTGFDYSTAIDPALQGADSPSAAGTPSPQYPHLKNEGPDRKSGSQGHQLRAKKMKVDELIALGGPTPPAPSSPPPDTTVDEITKLYYEIYVPGLTMFFESQWYNLQKGQPGPTNPNPLLILHKNQPLLNLFKSFLQNIIGIKTTDPAEMAYSSHLETCVVWAFARLPMSSLTGNTFQRPAGFVPAENDVFETYSRLQVFETLLSGDVLQSNPLCPPAHLGNDGGNFPPRRNEFDFWYQLAQLLLQTHASGSLADRSAREHCLSRMRSLLDGRENRDVLYSIAVLREYTAHWDATVNEQTVGSHLEEAEPRHKLAVATRFIRDEATSTGGTTNVVRRFAELAYRAFVRPGNNSKSDRRA</sequence>